<comment type="caution">
    <text evidence="1">The sequence shown here is derived from an EMBL/GenBank/DDBJ whole genome shotgun (WGS) entry which is preliminary data.</text>
</comment>
<reference evidence="1" key="1">
    <citation type="submission" date="2019-04" db="EMBL/GenBank/DDBJ databases">
        <title>Microbes associate with the intestines of laboratory mice.</title>
        <authorList>
            <person name="Navarre W."/>
            <person name="Wong E."/>
            <person name="Huang K."/>
            <person name="Tropini C."/>
            <person name="Ng K."/>
            <person name="Yu B."/>
        </authorList>
    </citation>
    <scope>NUCLEOTIDE SEQUENCE</scope>
    <source>
        <strain evidence="1">NM09_H32</strain>
    </source>
</reference>
<proteinExistence type="predicted"/>
<evidence type="ECO:0000313" key="2">
    <source>
        <dbReference type="Proteomes" id="UP000308836"/>
    </source>
</evidence>
<name>A0AC61R4W6_9FIRM</name>
<protein>
    <submittedName>
        <fullName evidence="1">Uncharacterized protein</fullName>
    </submittedName>
</protein>
<sequence>MKKNLSVRELVLMAFYVALFMVLDTFVNTLPFFQMPNGGSLGLSTIPLLMASYQLGWQKGLVVSIVSVFAQFATGPMYTPDLLGFLLDYLIAFSVYGLACLFPNFGWFDSGVLITNVIRFLSSTISGCVVWGLLPLPSAAYNATYMVPTLLLDLVLVPLLLKALAPLMNKARA</sequence>
<dbReference type="Proteomes" id="UP000308836">
    <property type="component" value="Unassembled WGS sequence"/>
</dbReference>
<organism evidence="1 2">
    <name type="scientific">Dubosiella muris</name>
    <dbReference type="NCBI Taxonomy" id="3038133"/>
    <lineage>
        <taxon>Bacteria</taxon>
        <taxon>Bacillati</taxon>
        <taxon>Bacillota</taxon>
        <taxon>Erysipelotrichia</taxon>
        <taxon>Erysipelotrichales</taxon>
        <taxon>Erysipelotrichaceae</taxon>
        <taxon>Dubosiella</taxon>
    </lineage>
</organism>
<gene>
    <name evidence="1" type="ORF">E5336_11455</name>
</gene>
<dbReference type="EMBL" id="SRYG01000031">
    <property type="protein sequence ID" value="TGY64853.1"/>
    <property type="molecule type" value="Genomic_DNA"/>
</dbReference>
<keyword evidence="2" id="KW-1185">Reference proteome</keyword>
<evidence type="ECO:0000313" key="1">
    <source>
        <dbReference type="EMBL" id="TGY64853.1"/>
    </source>
</evidence>
<accession>A0AC61R4W6</accession>